<protein>
    <submittedName>
        <fullName evidence="1">Uncharacterized protein</fullName>
    </submittedName>
</protein>
<gene>
    <name evidence="1" type="ORF">Ato02nite_076920</name>
</gene>
<dbReference type="GO" id="GO:0006644">
    <property type="term" value="P:phospholipid metabolic process"/>
    <property type="evidence" value="ECO:0007669"/>
    <property type="project" value="InterPro"/>
</dbReference>
<dbReference type="InterPro" id="IPR009091">
    <property type="entry name" value="RCC1/BLIP-II"/>
</dbReference>
<dbReference type="Gene3D" id="1.20.90.10">
    <property type="entry name" value="Phospholipase A2 domain"/>
    <property type="match status" value="1"/>
</dbReference>
<accession>A0A919W945</accession>
<name>A0A919W945_9ACTN</name>
<dbReference type="Proteomes" id="UP000677082">
    <property type="component" value="Unassembled WGS sequence"/>
</dbReference>
<dbReference type="RefSeq" id="WP_213011591.1">
    <property type="nucleotide sequence ID" value="NZ_BOQN01000102.1"/>
</dbReference>
<proteinExistence type="predicted"/>
<dbReference type="EMBL" id="BOQN01000102">
    <property type="protein sequence ID" value="GIM95899.1"/>
    <property type="molecule type" value="Genomic_DNA"/>
</dbReference>
<dbReference type="AlphaFoldDB" id="A0A919W945"/>
<comment type="caution">
    <text evidence="1">The sequence shown here is derived from an EMBL/GenBank/DDBJ whole genome shotgun (WGS) entry which is preliminary data.</text>
</comment>
<dbReference type="GO" id="GO:0050482">
    <property type="term" value="P:arachidonate secretion"/>
    <property type="evidence" value="ECO:0007669"/>
    <property type="project" value="InterPro"/>
</dbReference>
<dbReference type="SUPFAM" id="SSF50969">
    <property type="entry name" value="YVTN repeat-like/Quinoprotein amine dehydrogenase"/>
    <property type="match status" value="1"/>
</dbReference>
<dbReference type="Pfam" id="PF09056">
    <property type="entry name" value="Phospholip_A2_3"/>
    <property type="match status" value="1"/>
</dbReference>
<dbReference type="GO" id="GO:0004623">
    <property type="term" value="F:phospholipase A2 activity"/>
    <property type="evidence" value="ECO:0007669"/>
    <property type="project" value="InterPro"/>
</dbReference>
<dbReference type="Gene3D" id="2.130.10.30">
    <property type="entry name" value="Regulator of chromosome condensation 1/beta-lactamase-inhibitor protein II"/>
    <property type="match status" value="1"/>
</dbReference>
<keyword evidence="2" id="KW-1185">Reference proteome</keyword>
<dbReference type="SUPFAM" id="SSF48619">
    <property type="entry name" value="Phospholipase A2, PLA2"/>
    <property type="match status" value="1"/>
</dbReference>
<dbReference type="Pfam" id="PF08310">
    <property type="entry name" value="LGFP"/>
    <property type="match status" value="3"/>
</dbReference>
<dbReference type="InterPro" id="IPR015141">
    <property type="entry name" value="PLipase_A2_prok/fun"/>
</dbReference>
<reference evidence="1 2" key="1">
    <citation type="submission" date="2021-03" db="EMBL/GenBank/DDBJ databases">
        <title>Whole genome shotgun sequence of Actinoplanes toevensis NBRC 105298.</title>
        <authorList>
            <person name="Komaki H."/>
            <person name="Tamura T."/>
        </authorList>
    </citation>
    <scope>NUCLEOTIDE SEQUENCE [LARGE SCALE GENOMIC DNA]</scope>
    <source>
        <strain evidence="1 2">NBRC 105298</strain>
    </source>
</reference>
<dbReference type="InterPro" id="IPR011044">
    <property type="entry name" value="Quino_amine_DH_bsu"/>
</dbReference>
<organism evidence="1 2">
    <name type="scientific">Paractinoplanes toevensis</name>
    <dbReference type="NCBI Taxonomy" id="571911"/>
    <lineage>
        <taxon>Bacteria</taxon>
        <taxon>Bacillati</taxon>
        <taxon>Actinomycetota</taxon>
        <taxon>Actinomycetes</taxon>
        <taxon>Micromonosporales</taxon>
        <taxon>Micromonosporaceae</taxon>
        <taxon>Paractinoplanes</taxon>
    </lineage>
</organism>
<evidence type="ECO:0000313" key="2">
    <source>
        <dbReference type="Proteomes" id="UP000677082"/>
    </source>
</evidence>
<evidence type="ECO:0000313" key="1">
    <source>
        <dbReference type="EMBL" id="GIM95899.1"/>
    </source>
</evidence>
<dbReference type="InterPro" id="IPR013207">
    <property type="entry name" value="LGFP"/>
</dbReference>
<sequence length="581" mass="60723">MTVSRISVSRRGWRTIGLGLFAAALVPLVVPTADAAATRVFTGIDARSGGDGYLLSSARGEMYALGGAAAVRNPAGFTGDIVDVALTADGQGAMAVSSAGQFYASGTAKAQPNPRGFSGRIVGVALTADGKGAMAVSSAGQFYAYGTAKAQPNPSGFSGEIVDVALTADGQGAMAVSSAGQFYAYGTATAQRNPAGFSGRIVGLSITGDGRGAMALSSAGQFYAYGTATAQSNPSNFSGEMVALDLTGDGRGVVALSSTGQVYAYGTARYYGNGDSGCTTYSGRPVCRDIRARFLTTGGPGGPLGQPTSDEFGVIDGGLGQHFERGSIYWSARTGAWDVRGVIRDKYFALGAERGVLGMPTSGEFFANDRFGSRFANGSIYFSSATYVHEVHGDIHRVYAENNYAEGRLGLPLTDELAGAGGRYSFFVGGTIIWNGATAHVGQPSRDDLYAQARTLQAIKLSDFMAVSRGSDWLKRYLRMTTDGCSGPTYGQLDQVFYDACVRHDFGARNFGAKALRLDPRTDSLNRVNKVFLDDMLSICTKLGNPKVKNGKLPAVSCETAAHAAHQAVKQTSLTWWGVPI</sequence>
<dbReference type="InterPro" id="IPR036444">
    <property type="entry name" value="PLipase_A2_dom_sf"/>
</dbReference>